<keyword evidence="2" id="KW-1185">Reference proteome</keyword>
<evidence type="ECO:0000313" key="1">
    <source>
        <dbReference type="EMBL" id="PON69291.1"/>
    </source>
</evidence>
<sequence length="114" mass="12931">MAHLTCFAFKQLLFISSGENLKTKTILLKSQNSAPFSFFKLRNHNSKLSTHFSNHYLSYSSMEKKPALVAKEMDGVFGCLDRGGPSTSSSPYARLRSQWTIREEELEAEGYDNE</sequence>
<dbReference type="Proteomes" id="UP000237105">
    <property type="component" value="Unassembled WGS sequence"/>
</dbReference>
<gene>
    <name evidence="1" type="ORF">PanWU01x14_090140</name>
</gene>
<reference evidence="2" key="1">
    <citation type="submission" date="2016-06" db="EMBL/GenBank/DDBJ databases">
        <title>Parallel loss of symbiosis genes in relatives of nitrogen-fixing non-legume Parasponia.</title>
        <authorList>
            <person name="Van Velzen R."/>
            <person name="Holmer R."/>
            <person name="Bu F."/>
            <person name="Rutten L."/>
            <person name="Van Zeijl A."/>
            <person name="Liu W."/>
            <person name="Santuari L."/>
            <person name="Cao Q."/>
            <person name="Sharma T."/>
            <person name="Shen D."/>
            <person name="Roswanjaya Y."/>
            <person name="Wardhani T."/>
            <person name="Kalhor M.S."/>
            <person name="Jansen J."/>
            <person name="Van den Hoogen J."/>
            <person name="Gungor B."/>
            <person name="Hartog M."/>
            <person name="Hontelez J."/>
            <person name="Verver J."/>
            <person name="Yang W.-C."/>
            <person name="Schijlen E."/>
            <person name="Repin R."/>
            <person name="Schilthuizen M."/>
            <person name="Schranz E."/>
            <person name="Heidstra R."/>
            <person name="Miyata K."/>
            <person name="Fedorova E."/>
            <person name="Kohlen W."/>
            <person name="Bisseling T."/>
            <person name="Smit S."/>
            <person name="Geurts R."/>
        </authorList>
    </citation>
    <scope>NUCLEOTIDE SEQUENCE [LARGE SCALE GENOMIC DNA]</scope>
    <source>
        <strain evidence="2">cv. WU1-14</strain>
    </source>
</reference>
<evidence type="ECO:0000313" key="2">
    <source>
        <dbReference type="Proteomes" id="UP000237105"/>
    </source>
</evidence>
<comment type="caution">
    <text evidence="1">The sequence shown here is derived from an EMBL/GenBank/DDBJ whole genome shotgun (WGS) entry which is preliminary data.</text>
</comment>
<dbReference type="EMBL" id="JXTB01000057">
    <property type="protein sequence ID" value="PON69291.1"/>
    <property type="molecule type" value="Genomic_DNA"/>
</dbReference>
<organism evidence="1 2">
    <name type="scientific">Parasponia andersonii</name>
    <name type="common">Sponia andersonii</name>
    <dbReference type="NCBI Taxonomy" id="3476"/>
    <lineage>
        <taxon>Eukaryota</taxon>
        <taxon>Viridiplantae</taxon>
        <taxon>Streptophyta</taxon>
        <taxon>Embryophyta</taxon>
        <taxon>Tracheophyta</taxon>
        <taxon>Spermatophyta</taxon>
        <taxon>Magnoliopsida</taxon>
        <taxon>eudicotyledons</taxon>
        <taxon>Gunneridae</taxon>
        <taxon>Pentapetalae</taxon>
        <taxon>rosids</taxon>
        <taxon>fabids</taxon>
        <taxon>Rosales</taxon>
        <taxon>Cannabaceae</taxon>
        <taxon>Parasponia</taxon>
    </lineage>
</organism>
<accession>A0A2P5D7M2</accession>
<name>A0A2P5D7M2_PARAD</name>
<protein>
    <submittedName>
        <fullName evidence="1">Uncharacterized protein</fullName>
    </submittedName>
</protein>
<dbReference type="AlphaFoldDB" id="A0A2P5D7M2"/>
<proteinExistence type="predicted"/>